<feature type="transmembrane region" description="Helical" evidence="6">
    <location>
        <begin position="96"/>
        <end position="118"/>
    </location>
</feature>
<evidence type="ECO:0000256" key="6">
    <source>
        <dbReference type="SAM" id="Phobius"/>
    </source>
</evidence>
<evidence type="ECO:0000313" key="9">
    <source>
        <dbReference type="Proteomes" id="UP000036513"/>
    </source>
</evidence>
<keyword evidence="9" id="KW-1185">Reference proteome</keyword>
<feature type="transmembrane region" description="Helical" evidence="6">
    <location>
        <begin position="153"/>
        <end position="175"/>
    </location>
</feature>
<feature type="transmembrane region" description="Helical" evidence="6">
    <location>
        <begin position="130"/>
        <end position="146"/>
    </location>
</feature>
<evidence type="ECO:0000256" key="3">
    <source>
        <dbReference type="ARBA" id="ARBA00022748"/>
    </source>
</evidence>
<dbReference type="GO" id="GO:0005886">
    <property type="term" value="C:plasma membrane"/>
    <property type="evidence" value="ECO:0007669"/>
    <property type="project" value="TreeGrafter"/>
</dbReference>
<name>A0A0J6VU03_9MYCO</name>
<dbReference type="NCBIfam" id="TIGR03144">
    <property type="entry name" value="cytochr_II_ccsB"/>
    <property type="match status" value="1"/>
</dbReference>
<evidence type="ECO:0000256" key="4">
    <source>
        <dbReference type="ARBA" id="ARBA00022989"/>
    </source>
</evidence>
<comment type="caution">
    <text evidence="8">The sequence shown here is derived from an EMBL/GenBank/DDBJ whole genome shotgun (WGS) entry which is preliminary data.</text>
</comment>
<dbReference type="GO" id="GO:0017004">
    <property type="term" value="P:cytochrome complex assembly"/>
    <property type="evidence" value="ECO:0007669"/>
    <property type="project" value="UniProtKB-KW"/>
</dbReference>
<dbReference type="PANTHER" id="PTHR30071">
    <property type="entry name" value="HEME EXPORTER PROTEIN C"/>
    <property type="match status" value="1"/>
</dbReference>
<keyword evidence="3" id="KW-0201">Cytochrome c-type biogenesis</keyword>
<dbReference type="InterPro" id="IPR017562">
    <property type="entry name" value="Cyt_c_biogenesis_CcsA"/>
</dbReference>
<dbReference type="AlphaFoldDB" id="A0A0J6VU03"/>
<protein>
    <submittedName>
        <fullName evidence="8">Cytochrome c biogenesis protein CcsA</fullName>
    </submittedName>
</protein>
<dbReference type="GO" id="GO:0020037">
    <property type="term" value="F:heme binding"/>
    <property type="evidence" value="ECO:0007669"/>
    <property type="project" value="InterPro"/>
</dbReference>
<dbReference type="STRING" id="37916.MCHLDSM_03782"/>
<dbReference type="PANTHER" id="PTHR30071:SF1">
    <property type="entry name" value="CYTOCHROME B_B6 PROTEIN-RELATED"/>
    <property type="match status" value="1"/>
</dbReference>
<comment type="subcellular location">
    <subcellularLocation>
        <location evidence="1">Membrane</location>
        <topology evidence="1">Multi-pass membrane protein</topology>
    </subcellularLocation>
</comment>
<evidence type="ECO:0000256" key="2">
    <source>
        <dbReference type="ARBA" id="ARBA00022692"/>
    </source>
</evidence>
<dbReference type="EMBL" id="JYNL01000038">
    <property type="protein sequence ID" value="KMO73654.1"/>
    <property type="molecule type" value="Genomic_DNA"/>
</dbReference>
<organism evidence="8 9">
    <name type="scientific">Mycolicibacterium chlorophenolicum</name>
    <dbReference type="NCBI Taxonomy" id="37916"/>
    <lineage>
        <taxon>Bacteria</taxon>
        <taxon>Bacillati</taxon>
        <taxon>Actinomycetota</taxon>
        <taxon>Actinomycetes</taxon>
        <taxon>Mycobacteriales</taxon>
        <taxon>Mycobacteriaceae</taxon>
        <taxon>Mycolicibacterium</taxon>
    </lineage>
</organism>
<dbReference type="Pfam" id="PF01578">
    <property type="entry name" value="Cytochrom_C_asm"/>
    <property type="match status" value="1"/>
</dbReference>
<sequence>MVWLRYADSPQWQRENSDVNVVGTRESLALYSDWAYASAVGVLTLALVLLSATFAIGWSRTRETSAARVGVAPDSASPGVVAVMSRRSRAERMERAGIAVVFVGAVLLLMCIVLRGLATSRAPWGNMYEFINLTCLCGLVAAAVVLRRPQFRALWVFVLIPVLILLAVSGKWLYADAAPVMPALQSYWLPIHVSVVSLGSGVFLVAGVASILFLVKTSIHGEQRADGRNGYVAGIMSRLPDAQVLDRIAYRTTIFAFPTFGFGVIFGAIWAEETWGRFWGWDPKETVSFIAWVAYAAYLHARSTAGWRDRKAAWINVAGFVAMVFNLFFINLVIAGLHSYAGVG</sequence>
<feature type="transmembrane region" description="Helical" evidence="6">
    <location>
        <begin position="248"/>
        <end position="271"/>
    </location>
</feature>
<feature type="transmembrane region" description="Helical" evidence="6">
    <location>
        <begin position="187"/>
        <end position="215"/>
    </location>
</feature>
<feature type="transmembrane region" description="Helical" evidence="6">
    <location>
        <begin position="34"/>
        <end position="58"/>
    </location>
</feature>
<evidence type="ECO:0000256" key="1">
    <source>
        <dbReference type="ARBA" id="ARBA00004141"/>
    </source>
</evidence>
<keyword evidence="5 6" id="KW-0472">Membrane</keyword>
<proteinExistence type="predicted"/>
<gene>
    <name evidence="8" type="primary">ccsA_3</name>
    <name evidence="8" type="ORF">MCHLDSM_03782</name>
</gene>
<feature type="transmembrane region" description="Helical" evidence="6">
    <location>
        <begin position="283"/>
        <end position="301"/>
    </location>
</feature>
<keyword evidence="2 6" id="KW-0812">Transmembrane</keyword>
<evidence type="ECO:0000259" key="7">
    <source>
        <dbReference type="Pfam" id="PF01578"/>
    </source>
</evidence>
<dbReference type="InterPro" id="IPR045062">
    <property type="entry name" value="Cyt_c_biogenesis_CcsA/CcmC"/>
</dbReference>
<evidence type="ECO:0000313" key="8">
    <source>
        <dbReference type="EMBL" id="KMO73654.1"/>
    </source>
</evidence>
<accession>A0A0J6VU03</accession>
<evidence type="ECO:0000256" key="5">
    <source>
        <dbReference type="ARBA" id="ARBA00023136"/>
    </source>
</evidence>
<dbReference type="PATRIC" id="fig|37916.4.peg.3726"/>
<keyword evidence="4 6" id="KW-1133">Transmembrane helix</keyword>
<reference evidence="8 9" key="1">
    <citation type="journal article" date="2015" name="Genome Biol. Evol.">
        <title>Characterization of Three Mycobacterium spp. with Potential Use in Bioremediation by Genome Sequencing and Comparative Genomics.</title>
        <authorList>
            <person name="Das S."/>
            <person name="Pettersson B.M."/>
            <person name="Behra P.R."/>
            <person name="Ramesh M."/>
            <person name="Dasgupta S."/>
            <person name="Bhattacharya A."/>
            <person name="Kirsebom L.A."/>
        </authorList>
    </citation>
    <scope>NUCLEOTIDE SEQUENCE [LARGE SCALE GENOMIC DNA]</scope>
    <source>
        <strain evidence="8 9">DSM 43826</strain>
    </source>
</reference>
<feature type="transmembrane region" description="Helical" evidence="6">
    <location>
        <begin position="313"/>
        <end position="337"/>
    </location>
</feature>
<dbReference type="InterPro" id="IPR002541">
    <property type="entry name" value="Cyt_c_assembly"/>
</dbReference>
<feature type="domain" description="Cytochrome c assembly protein" evidence="7">
    <location>
        <begin position="124"/>
        <end position="338"/>
    </location>
</feature>
<dbReference type="Proteomes" id="UP000036513">
    <property type="component" value="Unassembled WGS sequence"/>
</dbReference>